<feature type="region of interest" description="Disordered" evidence="1">
    <location>
        <begin position="1"/>
        <end position="40"/>
    </location>
</feature>
<comment type="caution">
    <text evidence="2">The sequence shown here is derived from an EMBL/GenBank/DDBJ whole genome shotgun (WGS) entry which is preliminary data.</text>
</comment>
<dbReference type="AlphaFoldDB" id="A0AAE9B125"/>
<accession>A0AAE9B125</accession>
<sequence length="68" mass="7382">MADKKVTEGRPGSLQEGLEQGRQEATDSGLPTGRMKGRTLTLPQEVKIRNTIYRSRQSTAGRPDAVGV</sequence>
<dbReference type="EMBL" id="SPAZ01000093">
    <property type="protein sequence ID" value="TQE36282.1"/>
    <property type="molecule type" value="Genomic_DNA"/>
</dbReference>
<evidence type="ECO:0000313" key="3">
    <source>
        <dbReference type="Proteomes" id="UP000318720"/>
    </source>
</evidence>
<organism evidence="2 3">
    <name type="scientific">Streptomyces ipomoeae</name>
    <dbReference type="NCBI Taxonomy" id="103232"/>
    <lineage>
        <taxon>Bacteria</taxon>
        <taxon>Bacillati</taxon>
        <taxon>Actinomycetota</taxon>
        <taxon>Actinomycetes</taxon>
        <taxon>Kitasatosporales</taxon>
        <taxon>Streptomycetaceae</taxon>
        <taxon>Streptomyces</taxon>
    </lineage>
</organism>
<evidence type="ECO:0000313" key="2">
    <source>
        <dbReference type="EMBL" id="TQE36282.1"/>
    </source>
</evidence>
<protein>
    <submittedName>
        <fullName evidence="2">Uncharacterized protein</fullName>
    </submittedName>
</protein>
<proteinExistence type="predicted"/>
<name>A0AAE9B125_9ACTN</name>
<dbReference type="RefSeq" id="WP_048820971.1">
    <property type="nucleotide sequence ID" value="NZ_JARAVA010000046.1"/>
</dbReference>
<dbReference type="Proteomes" id="UP000318720">
    <property type="component" value="Unassembled WGS sequence"/>
</dbReference>
<reference evidence="2 3" key="1">
    <citation type="submission" date="2019-03" db="EMBL/GenBank/DDBJ databases">
        <title>Comparative genomic analyses of the sweetpotato soil rot pathogen, Streptomyces ipomoeae.</title>
        <authorList>
            <person name="Ruschel Soares N."/>
            <person name="Badger J.H."/>
            <person name="Huguet-Tapia J.C."/>
            <person name="Clark C.A."/>
            <person name="Pettis G.S."/>
        </authorList>
    </citation>
    <scope>NUCLEOTIDE SEQUENCE [LARGE SCALE GENOMIC DNA]</scope>
    <source>
        <strain evidence="2 3">88-35</strain>
    </source>
</reference>
<evidence type="ECO:0000256" key="1">
    <source>
        <dbReference type="SAM" id="MobiDB-lite"/>
    </source>
</evidence>
<gene>
    <name evidence="2" type="ORF">Sipo8835_10495</name>
</gene>